<sequence length="70" mass="7432">MYYQRPAQTAALVEGNLAAKDLAEALAQAGFSLPSLYGDFPTLTDGALVHLGGASAEVVRELAAWIRERV</sequence>
<accession>A0A1E7LV36</accession>
<keyword evidence="2" id="KW-1185">Reference proteome</keyword>
<dbReference type="AlphaFoldDB" id="A0A1E7LV36"/>
<reference evidence="1 2" key="1">
    <citation type="journal article" date="2016" name="Front. Microbiol.">
        <title>Comparative Genomics Analysis of Streptomyces Species Reveals Their Adaptation to the Marine Environment and Their Diversity at the Genomic Level.</title>
        <authorList>
            <person name="Tian X."/>
            <person name="Zhang Z."/>
            <person name="Yang T."/>
            <person name="Chen M."/>
            <person name="Li J."/>
            <person name="Chen F."/>
            <person name="Yang J."/>
            <person name="Li W."/>
            <person name="Zhang B."/>
            <person name="Zhang Z."/>
            <person name="Wu J."/>
            <person name="Zhang C."/>
            <person name="Long L."/>
            <person name="Xiao J."/>
        </authorList>
    </citation>
    <scope>NUCLEOTIDE SEQUENCE [LARGE SCALE GENOMIC DNA]</scope>
    <source>
        <strain evidence="1 2">SCSIO M10372</strain>
    </source>
</reference>
<comment type="caution">
    <text evidence="1">The sequence shown here is derived from an EMBL/GenBank/DDBJ whole genome shotgun (WGS) entry which is preliminary data.</text>
</comment>
<dbReference type="Proteomes" id="UP000175971">
    <property type="component" value="Unassembled WGS sequence"/>
</dbReference>
<dbReference type="OrthoDB" id="4333384at2"/>
<organism evidence="1 2">
    <name type="scientific">Streptomyces nanshensis</name>
    <dbReference type="NCBI Taxonomy" id="518642"/>
    <lineage>
        <taxon>Bacteria</taxon>
        <taxon>Bacillati</taxon>
        <taxon>Actinomycetota</taxon>
        <taxon>Actinomycetes</taxon>
        <taxon>Kitasatosporales</taxon>
        <taxon>Streptomycetaceae</taxon>
        <taxon>Streptomyces</taxon>
    </lineage>
</organism>
<evidence type="ECO:0000313" key="1">
    <source>
        <dbReference type="EMBL" id="OEV20085.1"/>
    </source>
</evidence>
<dbReference type="PATRIC" id="fig|518642.7.peg.2171"/>
<protein>
    <submittedName>
        <fullName evidence="1">Uncharacterized protein</fullName>
    </submittedName>
</protein>
<dbReference type="EMBL" id="LJGZ01000030">
    <property type="protein sequence ID" value="OEV20085.1"/>
    <property type="molecule type" value="Genomic_DNA"/>
</dbReference>
<proteinExistence type="predicted"/>
<evidence type="ECO:0000313" key="2">
    <source>
        <dbReference type="Proteomes" id="UP000175971"/>
    </source>
</evidence>
<name>A0A1E7LV36_9ACTN</name>
<dbReference type="RefSeq" id="WP_070201428.1">
    <property type="nucleotide sequence ID" value="NZ_LJGZ01000030.1"/>
</dbReference>
<gene>
    <name evidence="1" type="ORF">AN221_15280</name>
</gene>
<dbReference type="GeneID" id="97758599"/>